<evidence type="ECO:0000313" key="2">
    <source>
        <dbReference type="EMBL" id="MBW0504736.1"/>
    </source>
</evidence>
<proteinExistence type="predicted"/>
<feature type="region of interest" description="Disordered" evidence="1">
    <location>
        <begin position="1"/>
        <end position="70"/>
    </location>
</feature>
<dbReference type="AlphaFoldDB" id="A0A9Q3DIF9"/>
<comment type="caution">
    <text evidence="2">The sequence shown here is derived from an EMBL/GenBank/DDBJ whole genome shotgun (WGS) entry which is preliminary data.</text>
</comment>
<sequence>MEEKKPPPPKQVPKTAPVSSSSNSKVKSQPQAQNKGKGKAQAMATESQRFSSGKCISDGQNNDEISEKGGSQIKISEMISDILEGISSFYIAINDVKSHISDKINQFVTISGQIA</sequence>
<dbReference type="EMBL" id="AVOT02018099">
    <property type="protein sequence ID" value="MBW0504736.1"/>
    <property type="molecule type" value="Genomic_DNA"/>
</dbReference>
<name>A0A9Q3DIF9_9BASI</name>
<evidence type="ECO:0000256" key="1">
    <source>
        <dbReference type="SAM" id="MobiDB-lite"/>
    </source>
</evidence>
<gene>
    <name evidence="2" type="ORF">O181_044451</name>
</gene>
<organism evidence="2 3">
    <name type="scientific">Austropuccinia psidii MF-1</name>
    <dbReference type="NCBI Taxonomy" id="1389203"/>
    <lineage>
        <taxon>Eukaryota</taxon>
        <taxon>Fungi</taxon>
        <taxon>Dikarya</taxon>
        <taxon>Basidiomycota</taxon>
        <taxon>Pucciniomycotina</taxon>
        <taxon>Pucciniomycetes</taxon>
        <taxon>Pucciniales</taxon>
        <taxon>Sphaerophragmiaceae</taxon>
        <taxon>Austropuccinia</taxon>
    </lineage>
</organism>
<keyword evidence="3" id="KW-1185">Reference proteome</keyword>
<dbReference type="Proteomes" id="UP000765509">
    <property type="component" value="Unassembled WGS sequence"/>
</dbReference>
<reference evidence="2" key="1">
    <citation type="submission" date="2021-03" db="EMBL/GenBank/DDBJ databases">
        <title>Draft genome sequence of rust myrtle Austropuccinia psidii MF-1, a brazilian biotype.</title>
        <authorList>
            <person name="Quecine M.C."/>
            <person name="Pachon D.M.R."/>
            <person name="Bonatelli M.L."/>
            <person name="Correr F.H."/>
            <person name="Franceschini L.M."/>
            <person name="Leite T.F."/>
            <person name="Margarido G.R.A."/>
            <person name="Almeida C.A."/>
            <person name="Ferrarezi J.A."/>
            <person name="Labate C.A."/>
        </authorList>
    </citation>
    <scope>NUCLEOTIDE SEQUENCE</scope>
    <source>
        <strain evidence="2">MF-1</strain>
    </source>
</reference>
<evidence type="ECO:0000313" key="3">
    <source>
        <dbReference type="Proteomes" id="UP000765509"/>
    </source>
</evidence>
<accession>A0A9Q3DIF9</accession>
<feature type="compositionally biased region" description="Low complexity" evidence="1">
    <location>
        <begin position="12"/>
        <end position="28"/>
    </location>
</feature>
<protein>
    <submittedName>
        <fullName evidence="2">Uncharacterized protein</fullName>
    </submittedName>
</protein>